<reference evidence="1 2" key="1">
    <citation type="submission" date="2020-07" db="EMBL/GenBank/DDBJ databases">
        <title>Pusillimonas sp. nov., isolated from poultry manure in Taiwan.</title>
        <authorList>
            <person name="Lin S.-Y."/>
            <person name="Tang Y.-S."/>
            <person name="Young C.-C."/>
        </authorList>
    </citation>
    <scope>NUCLEOTIDE SEQUENCE [LARGE SCALE GENOMIC DNA]</scope>
    <source>
        <strain evidence="1 2">CC-YST705</strain>
    </source>
</reference>
<keyword evidence="1" id="KW-0547">Nucleotide-binding</keyword>
<dbReference type="PANTHER" id="PTHR42935">
    <property type="entry name" value="SLR0930 PROTEIN"/>
    <property type="match status" value="1"/>
</dbReference>
<keyword evidence="2" id="KW-1185">Reference proteome</keyword>
<dbReference type="PANTHER" id="PTHR42935:SF1">
    <property type="entry name" value="SLR0930 PROTEIN"/>
    <property type="match status" value="1"/>
</dbReference>
<evidence type="ECO:0000313" key="1">
    <source>
        <dbReference type="EMBL" id="MCB5362683.1"/>
    </source>
</evidence>
<comment type="caution">
    <text evidence="1">The sequence shown here is derived from an EMBL/GenBank/DDBJ whole genome shotgun (WGS) entry which is preliminary data.</text>
</comment>
<evidence type="ECO:0000313" key="2">
    <source>
        <dbReference type="Proteomes" id="UP000776983"/>
    </source>
</evidence>
<dbReference type="GO" id="GO:0005524">
    <property type="term" value="F:ATP binding"/>
    <property type="evidence" value="ECO:0007669"/>
    <property type="project" value="UniProtKB-KW"/>
</dbReference>
<accession>A0ABS8C9K8</accession>
<dbReference type="Proteomes" id="UP000776983">
    <property type="component" value="Unassembled WGS sequence"/>
</dbReference>
<dbReference type="InterPro" id="IPR027417">
    <property type="entry name" value="P-loop_NTPase"/>
</dbReference>
<dbReference type="InterPro" id="IPR008533">
    <property type="entry name" value="DUF815"/>
</dbReference>
<proteinExistence type="predicted"/>
<sequence length="289" mass="32754">MSNPDLSTLVVRAERVLAQLEAWLPPAPPPTDWQAQAFRWRKRGTSRGWLQAIQRPTLIQTDDLQHVERQKGLLDRNTRHFVEGKPANNVLMTGARGTGKSSLVKAMLSAYADQGLRLIEVDKDDLADLADIVEQLEGRSERFIIFCDDLSFEEGEAGYKALKSVLDGSVSTSGDNVLIYATSNRRHLMPEYMSENLAAKHQPDGEIHPGETVEEKISLSERFGLWLSFHPFKQDDYLDIVRYWLTVHGCSPESIAESRRESLQWALERGSRSGRVARQFARDWAARHV</sequence>
<keyword evidence="1" id="KW-0067">ATP-binding</keyword>
<dbReference type="SUPFAM" id="SSF52540">
    <property type="entry name" value="P-loop containing nucleoside triphosphate hydrolases"/>
    <property type="match status" value="1"/>
</dbReference>
<dbReference type="Pfam" id="PF05673">
    <property type="entry name" value="DUF815"/>
    <property type="match status" value="1"/>
</dbReference>
<organism evidence="1 2">
    <name type="scientific">Mesopusillimonas faecipullorum</name>
    <dbReference type="NCBI Taxonomy" id="2755040"/>
    <lineage>
        <taxon>Bacteria</taxon>
        <taxon>Pseudomonadati</taxon>
        <taxon>Pseudomonadota</taxon>
        <taxon>Betaproteobacteria</taxon>
        <taxon>Burkholderiales</taxon>
        <taxon>Alcaligenaceae</taxon>
        <taxon>Mesopusillimonas</taxon>
    </lineage>
</organism>
<dbReference type="Gene3D" id="3.40.50.300">
    <property type="entry name" value="P-loop containing nucleotide triphosphate hydrolases"/>
    <property type="match status" value="1"/>
</dbReference>
<name>A0ABS8C9K8_9BURK</name>
<dbReference type="EMBL" id="JACDXW010000001">
    <property type="protein sequence ID" value="MCB5362683.1"/>
    <property type="molecule type" value="Genomic_DNA"/>
</dbReference>
<gene>
    <name evidence="1" type="ORF">H0484_02800</name>
</gene>
<protein>
    <submittedName>
        <fullName evidence="1">ATP-binding protein</fullName>
    </submittedName>
</protein>